<evidence type="ECO:0000313" key="2">
    <source>
        <dbReference type="EMBL" id="VGO14366.1"/>
    </source>
</evidence>
<dbReference type="RefSeq" id="WP_136079851.1">
    <property type="nucleotide sequence ID" value="NZ_CAAHFG010000001.1"/>
</dbReference>
<keyword evidence="3" id="KW-1185">Reference proteome</keyword>
<sequence length="51" mass="5919">MSMHSSLKGAAKIRTKRNVLKRFERIESLKKDGRWKEGDRAHGLPKTKPED</sequence>
<evidence type="ECO:0000256" key="1">
    <source>
        <dbReference type="SAM" id="MobiDB-lite"/>
    </source>
</evidence>
<dbReference type="EMBL" id="CAAHFG010000001">
    <property type="protein sequence ID" value="VGO14366.1"/>
    <property type="molecule type" value="Genomic_DNA"/>
</dbReference>
<evidence type="ECO:0008006" key="4">
    <source>
        <dbReference type="Google" id="ProtNLM"/>
    </source>
</evidence>
<dbReference type="AlphaFoldDB" id="A0A6C2U4P4"/>
<proteinExistence type="predicted"/>
<dbReference type="NCBIfam" id="TIGR04137">
    <property type="entry name" value="Chlam_Ver_rRNA"/>
    <property type="match status" value="1"/>
</dbReference>
<feature type="region of interest" description="Disordered" evidence="1">
    <location>
        <begin position="31"/>
        <end position="51"/>
    </location>
</feature>
<accession>A0A6C2U4P4</accession>
<gene>
    <name evidence="2" type="ORF">PDESU_02927</name>
</gene>
<dbReference type="Proteomes" id="UP000366872">
    <property type="component" value="Unassembled WGS sequence"/>
</dbReference>
<reference evidence="2 3" key="1">
    <citation type="submission" date="2019-04" db="EMBL/GenBank/DDBJ databases">
        <authorList>
            <person name="Van Vliet M D."/>
        </authorList>
    </citation>
    <scope>NUCLEOTIDE SEQUENCE [LARGE SCALE GENOMIC DNA]</scope>
    <source>
        <strain evidence="2 3">F1</strain>
    </source>
</reference>
<evidence type="ECO:0000313" key="3">
    <source>
        <dbReference type="Proteomes" id="UP000366872"/>
    </source>
</evidence>
<name>A0A6C2U4P4_PONDE</name>
<organism evidence="2 3">
    <name type="scientific">Pontiella desulfatans</name>
    <dbReference type="NCBI Taxonomy" id="2750659"/>
    <lineage>
        <taxon>Bacteria</taxon>
        <taxon>Pseudomonadati</taxon>
        <taxon>Kiritimatiellota</taxon>
        <taxon>Kiritimatiellia</taxon>
        <taxon>Kiritimatiellales</taxon>
        <taxon>Pontiellaceae</taxon>
        <taxon>Pontiella</taxon>
    </lineage>
</organism>
<protein>
    <recommendedName>
        <fullName evidence="4">Small basic protein</fullName>
    </recommendedName>
</protein>
<dbReference type="InterPro" id="IPR026405">
    <property type="entry name" value="Chlam/Ver/Plancto_rRNA"/>
</dbReference>